<organism evidence="1 2">
    <name type="scientific">Aspergillus keveii</name>
    <dbReference type="NCBI Taxonomy" id="714993"/>
    <lineage>
        <taxon>Eukaryota</taxon>
        <taxon>Fungi</taxon>
        <taxon>Dikarya</taxon>
        <taxon>Ascomycota</taxon>
        <taxon>Pezizomycotina</taxon>
        <taxon>Eurotiomycetes</taxon>
        <taxon>Eurotiomycetidae</taxon>
        <taxon>Eurotiales</taxon>
        <taxon>Aspergillaceae</taxon>
        <taxon>Aspergillus</taxon>
        <taxon>Aspergillus subgen. Nidulantes</taxon>
    </lineage>
</organism>
<gene>
    <name evidence="1" type="ORF">BJX66DRAFT_336123</name>
</gene>
<evidence type="ECO:0000313" key="1">
    <source>
        <dbReference type="EMBL" id="KAL2796373.1"/>
    </source>
</evidence>
<dbReference type="Proteomes" id="UP001610563">
    <property type="component" value="Unassembled WGS sequence"/>
</dbReference>
<sequence length="156" mass="17644">MDQVRLGEISLDLDDEETAHGMAVRDGIFANGPKSNDPLRPVRRIRIETIVAGLISEFDRYARKDERGDSVALRQWTDWKAQGGHPFGQDVDALHSPSRIWWVINPTYWVNSRIPHLKFIVESDIKDVSDRLLLQTELLAIVAASRPQSTASSKNL</sequence>
<evidence type="ECO:0000313" key="2">
    <source>
        <dbReference type="Proteomes" id="UP001610563"/>
    </source>
</evidence>
<accession>A0ABR4GBF9</accession>
<reference evidence="1 2" key="1">
    <citation type="submission" date="2024-07" db="EMBL/GenBank/DDBJ databases">
        <title>Section-level genome sequencing and comparative genomics of Aspergillus sections Usti and Cavernicolus.</title>
        <authorList>
            <consortium name="Lawrence Berkeley National Laboratory"/>
            <person name="Nybo J.L."/>
            <person name="Vesth T.C."/>
            <person name="Theobald S."/>
            <person name="Frisvad J.C."/>
            <person name="Larsen T.O."/>
            <person name="Kjaerboelling I."/>
            <person name="Rothschild-Mancinelli K."/>
            <person name="Lyhne E.K."/>
            <person name="Kogle M.E."/>
            <person name="Barry K."/>
            <person name="Clum A."/>
            <person name="Na H."/>
            <person name="Ledsgaard L."/>
            <person name="Lin J."/>
            <person name="Lipzen A."/>
            <person name="Kuo A."/>
            <person name="Riley R."/>
            <person name="Mondo S."/>
            <person name="Labutti K."/>
            <person name="Haridas S."/>
            <person name="Pangalinan J."/>
            <person name="Salamov A.A."/>
            <person name="Simmons B.A."/>
            <person name="Magnuson J.K."/>
            <person name="Chen J."/>
            <person name="Drula E."/>
            <person name="Henrissat B."/>
            <person name="Wiebenga A."/>
            <person name="Lubbers R.J."/>
            <person name="Gomes A.C."/>
            <person name="Makela M.R."/>
            <person name="Stajich J."/>
            <person name="Grigoriev I.V."/>
            <person name="Mortensen U.H."/>
            <person name="De Vries R.P."/>
            <person name="Baker S.E."/>
            <person name="Andersen M.R."/>
        </authorList>
    </citation>
    <scope>NUCLEOTIDE SEQUENCE [LARGE SCALE GENOMIC DNA]</scope>
    <source>
        <strain evidence="1 2">CBS 209.92</strain>
    </source>
</reference>
<proteinExistence type="predicted"/>
<comment type="caution">
    <text evidence="1">The sequence shown here is derived from an EMBL/GenBank/DDBJ whole genome shotgun (WGS) entry which is preliminary data.</text>
</comment>
<protein>
    <submittedName>
        <fullName evidence="1">Uncharacterized protein</fullName>
    </submittedName>
</protein>
<name>A0ABR4GBF9_9EURO</name>
<dbReference type="EMBL" id="JBFTWV010000027">
    <property type="protein sequence ID" value="KAL2796373.1"/>
    <property type="molecule type" value="Genomic_DNA"/>
</dbReference>
<keyword evidence="2" id="KW-1185">Reference proteome</keyword>